<organism evidence="1 2">
    <name type="scientific">Burkholderia contaminans</name>
    <dbReference type="NCBI Taxonomy" id="488447"/>
    <lineage>
        <taxon>Bacteria</taxon>
        <taxon>Pseudomonadati</taxon>
        <taxon>Pseudomonadota</taxon>
        <taxon>Betaproteobacteria</taxon>
        <taxon>Burkholderiales</taxon>
        <taxon>Burkholderiaceae</taxon>
        <taxon>Burkholderia</taxon>
        <taxon>Burkholderia cepacia complex</taxon>
    </lineage>
</organism>
<reference evidence="1 2" key="1">
    <citation type="submission" date="2019-09" db="EMBL/GenBank/DDBJ databases">
        <authorList>
            <person name="Depoorter E."/>
        </authorList>
    </citation>
    <scope>NUCLEOTIDE SEQUENCE [LARGE SCALE GENOMIC DNA]</scope>
    <source>
        <strain evidence="1">R-71033</strain>
    </source>
</reference>
<dbReference type="EMBL" id="CABVQS010000041">
    <property type="protein sequence ID" value="VWD61482.1"/>
    <property type="molecule type" value="Genomic_DNA"/>
</dbReference>
<gene>
    <name evidence="1" type="ORF">BCO71033_06609</name>
</gene>
<evidence type="ECO:0000313" key="1">
    <source>
        <dbReference type="EMBL" id="VWD61482.1"/>
    </source>
</evidence>
<dbReference type="AlphaFoldDB" id="A0A6P3BMG3"/>
<proteinExistence type="predicted"/>
<evidence type="ECO:0000313" key="2">
    <source>
        <dbReference type="Proteomes" id="UP000494109"/>
    </source>
</evidence>
<sequence>MEVAQLEVPEVEHRILEQVEFDCIFDDLVSMDEPQGIKLVVPRHQSGRFARYLPPRQ</sequence>
<protein>
    <submittedName>
        <fullName evidence="1">Uncharacterized protein</fullName>
    </submittedName>
</protein>
<name>A0A6P3BMG3_9BURK</name>
<accession>A0A6P3BMG3</accession>
<dbReference type="Proteomes" id="UP000494109">
    <property type="component" value="Unassembled WGS sequence"/>
</dbReference>